<name>A0A0F9K4N6_9ZZZZ</name>
<comment type="caution">
    <text evidence="1">The sequence shown here is derived from an EMBL/GenBank/DDBJ whole genome shotgun (WGS) entry which is preliminary data.</text>
</comment>
<evidence type="ECO:0000313" key="1">
    <source>
        <dbReference type="EMBL" id="KKM06218.1"/>
    </source>
</evidence>
<organism evidence="1">
    <name type="scientific">marine sediment metagenome</name>
    <dbReference type="NCBI Taxonomy" id="412755"/>
    <lineage>
        <taxon>unclassified sequences</taxon>
        <taxon>metagenomes</taxon>
        <taxon>ecological metagenomes</taxon>
    </lineage>
</organism>
<proteinExistence type="predicted"/>
<dbReference type="EMBL" id="LAZR01016045">
    <property type="protein sequence ID" value="KKM06218.1"/>
    <property type="molecule type" value="Genomic_DNA"/>
</dbReference>
<dbReference type="AlphaFoldDB" id="A0A0F9K4N6"/>
<accession>A0A0F9K4N6</accession>
<gene>
    <name evidence="1" type="ORF">LCGC14_1746120</name>
</gene>
<protein>
    <submittedName>
        <fullName evidence="1">Uncharacterized protein</fullName>
    </submittedName>
</protein>
<feature type="non-terminal residue" evidence="1">
    <location>
        <position position="56"/>
    </location>
</feature>
<reference evidence="1" key="1">
    <citation type="journal article" date="2015" name="Nature">
        <title>Complex archaea that bridge the gap between prokaryotes and eukaryotes.</title>
        <authorList>
            <person name="Spang A."/>
            <person name="Saw J.H."/>
            <person name="Jorgensen S.L."/>
            <person name="Zaremba-Niedzwiedzka K."/>
            <person name="Martijn J."/>
            <person name="Lind A.E."/>
            <person name="van Eijk R."/>
            <person name="Schleper C."/>
            <person name="Guy L."/>
            <person name="Ettema T.J."/>
        </authorList>
    </citation>
    <scope>NUCLEOTIDE SEQUENCE</scope>
</reference>
<sequence>MLIYRVFVDDGSMLSHRGAMRKLDRVESNLRALRQRMIRSDEPFYWQVGRIIQVAI</sequence>